<keyword evidence="8 9" id="KW-0472">Membrane</keyword>
<comment type="subcellular location">
    <subcellularLocation>
        <location evidence="2">Golgi apparatus</location>
    </subcellularLocation>
    <subcellularLocation>
        <location evidence="1">Membrane</location>
        <topology evidence="1">Multi-pass membrane protein</topology>
    </subcellularLocation>
</comment>
<dbReference type="PANTHER" id="PTHR10766:SF55">
    <property type="entry name" value="TRANSMEMBRANE 9 SUPERFAMILY MEMBER 4"/>
    <property type="match status" value="1"/>
</dbReference>
<feature type="chain" id="PRO_5043095900" description="Transmembrane 9 superfamily member" evidence="9">
    <location>
        <begin position="17"/>
        <end position="644"/>
    </location>
</feature>
<name>A0AAX4HFU9_9ASCO</name>
<dbReference type="EMBL" id="CP138898">
    <property type="protein sequence ID" value="WPK27112.1"/>
    <property type="molecule type" value="Genomic_DNA"/>
</dbReference>
<keyword evidence="7" id="KW-0333">Golgi apparatus</keyword>
<feature type="transmembrane region" description="Helical" evidence="9">
    <location>
        <begin position="257"/>
        <end position="282"/>
    </location>
</feature>
<organism evidence="10 11">
    <name type="scientific">Australozyma saopauloensis</name>
    <dbReference type="NCBI Taxonomy" id="291208"/>
    <lineage>
        <taxon>Eukaryota</taxon>
        <taxon>Fungi</taxon>
        <taxon>Dikarya</taxon>
        <taxon>Ascomycota</taxon>
        <taxon>Saccharomycotina</taxon>
        <taxon>Pichiomycetes</taxon>
        <taxon>Metschnikowiaceae</taxon>
        <taxon>Australozyma</taxon>
    </lineage>
</organism>
<keyword evidence="5 9" id="KW-0732">Signal</keyword>
<dbReference type="GO" id="GO:0072657">
    <property type="term" value="P:protein localization to membrane"/>
    <property type="evidence" value="ECO:0007669"/>
    <property type="project" value="TreeGrafter"/>
</dbReference>
<evidence type="ECO:0000256" key="6">
    <source>
        <dbReference type="ARBA" id="ARBA00022989"/>
    </source>
</evidence>
<dbReference type="AlphaFoldDB" id="A0AAX4HFU9"/>
<comment type="similarity">
    <text evidence="3 9">Belongs to the nonaspanin (TM9SF) (TC 9.A.2) family.</text>
</comment>
<evidence type="ECO:0000313" key="11">
    <source>
        <dbReference type="Proteomes" id="UP001338582"/>
    </source>
</evidence>
<protein>
    <recommendedName>
        <fullName evidence="9">Transmembrane 9 superfamily member</fullName>
    </recommendedName>
</protein>
<evidence type="ECO:0000256" key="4">
    <source>
        <dbReference type="ARBA" id="ARBA00022692"/>
    </source>
</evidence>
<evidence type="ECO:0000313" key="10">
    <source>
        <dbReference type="EMBL" id="WPK27112.1"/>
    </source>
</evidence>
<dbReference type="Proteomes" id="UP001338582">
    <property type="component" value="Chromosome 5"/>
</dbReference>
<feature type="transmembrane region" description="Helical" evidence="9">
    <location>
        <begin position="571"/>
        <end position="593"/>
    </location>
</feature>
<feature type="transmembrane region" description="Helical" evidence="9">
    <location>
        <begin position="436"/>
        <end position="463"/>
    </location>
</feature>
<dbReference type="PANTHER" id="PTHR10766">
    <property type="entry name" value="TRANSMEMBRANE 9 SUPERFAMILY PROTEIN"/>
    <property type="match status" value="1"/>
</dbReference>
<dbReference type="GO" id="GO:0005794">
    <property type="term" value="C:Golgi apparatus"/>
    <property type="evidence" value="ECO:0007669"/>
    <property type="project" value="UniProtKB-SubCell"/>
</dbReference>
<keyword evidence="6 9" id="KW-1133">Transmembrane helix</keyword>
<keyword evidence="4 9" id="KW-0812">Transmembrane</keyword>
<dbReference type="GO" id="GO:0016020">
    <property type="term" value="C:membrane"/>
    <property type="evidence" value="ECO:0007669"/>
    <property type="project" value="UniProtKB-SubCell"/>
</dbReference>
<reference evidence="10 11" key="1">
    <citation type="submission" date="2023-10" db="EMBL/GenBank/DDBJ databases">
        <title>Draft Genome Sequence of Candida saopaulonensis from a very Premature Infant with Sepsis.</title>
        <authorList>
            <person name="Ning Y."/>
            <person name="Dai R."/>
            <person name="Xiao M."/>
            <person name="Xu Y."/>
            <person name="Yan Q."/>
            <person name="Zhang L."/>
        </authorList>
    </citation>
    <scope>NUCLEOTIDE SEQUENCE [LARGE SCALE GENOMIC DNA]</scope>
    <source>
        <strain evidence="10 11">19XY460</strain>
    </source>
</reference>
<feature type="transmembrane region" description="Helical" evidence="9">
    <location>
        <begin position="498"/>
        <end position="520"/>
    </location>
</feature>
<dbReference type="KEGG" id="asau:88175545"/>
<evidence type="ECO:0000256" key="8">
    <source>
        <dbReference type="ARBA" id="ARBA00023136"/>
    </source>
</evidence>
<gene>
    <name evidence="10" type="ORF">PUMCH_004485</name>
</gene>
<feature type="signal peptide" evidence="9">
    <location>
        <begin position="1"/>
        <end position="16"/>
    </location>
</feature>
<evidence type="ECO:0000256" key="7">
    <source>
        <dbReference type="ARBA" id="ARBA00023034"/>
    </source>
</evidence>
<sequence>MHFHVVALLLFGTSLAFNLFGPNTYAKGESVPLLLNKIESDHTQLPYRYHDLPFVCHDRRQQPKTLLLGEILKGDRFWDSMYDLQFGIDRPCVYLCAMSASLIGLNRADQLVKNGYVVHWSVDGLPGATTFTGKAGLAKYYAAGFPLGFVEDDISYLYNHVTLVVRYHTEKNKRHSIVGFEVYPKSIDDDRCLNDHDYYDNFAILPQDPVKKKQEKNHIIHYTYSVYWREDHTINYNSRWDLYYANDNLKAANSVHWISLVNSLMLAGLVSLVAATFVYRLFKTNPKRSKSDHEDDDLWRQLAHNAMKPPVYVSVLTTVTAYGVQSIVAAVGVLATLFLNNTLHFGSGVSASAFFNNHQGAIFTCSFVILLASGFASAFMGIIVHKLLVNEAPGHVYRGFSTLNLSFMFSAVLPSVILGGMLVINCIVWAKESSNALPFGTIVFIMILFAVVEVPLGLLGGIFGNKVKFPVRSFLVTSYIALDEKTRSSFRFGDHKKAIFLSTFFGLIPFGIVYVDLQLILNTIWLEKTTFFYMYGFLLFTTLLVLLVVAESAIVITYISLTIYKDHHWQWLSFGASSSIGYYVFLYSIYYHIYHLLIADFVSSLIYFSYMALVSITIGVGCGAVGVISALLFVRKIYSSAKRE</sequence>
<dbReference type="InterPro" id="IPR004240">
    <property type="entry name" value="EMP70"/>
</dbReference>
<feature type="transmembrane region" description="Helical" evidence="9">
    <location>
        <begin position="359"/>
        <end position="384"/>
    </location>
</feature>
<feature type="transmembrane region" description="Helical" evidence="9">
    <location>
        <begin position="405"/>
        <end position="430"/>
    </location>
</feature>
<proteinExistence type="inferred from homology"/>
<feature type="transmembrane region" description="Helical" evidence="9">
    <location>
        <begin position="311"/>
        <end position="339"/>
    </location>
</feature>
<evidence type="ECO:0000256" key="5">
    <source>
        <dbReference type="ARBA" id="ARBA00022729"/>
    </source>
</evidence>
<feature type="transmembrane region" description="Helical" evidence="9">
    <location>
        <begin position="532"/>
        <end position="559"/>
    </location>
</feature>
<keyword evidence="11" id="KW-1185">Reference proteome</keyword>
<feature type="transmembrane region" description="Helical" evidence="9">
    <location>
        <begin position="605"/>
        <end position="634"/>
    </location>
</feature>
<evidence type="ECO:0000256" key="9">
    <source>
        <dbReference type="RuleBase" id="RU363079"/>
    </source>
</evidence>
<dbReference type="RefSeq" id="XP_062879490.1">
    <property type="nucleotide sequence ID" value="XM_063023420.1"/>
</dbReference>
<accession>A0AAX4HFU9</accession>
<dbReference type="GeneID" id="88175545"/>
<evidence type="ECO:0000256" key="3">
    <source>
        <dbReference type="ARBA" id="ARBA00005227"/>
    </source>
</evidence>
<evidence type="ECO:0000256" key="1">
    <source>
        <dbReference type="ARBA" id="ARBA00004141"/>
    </source>
</evidence>
<dbReference type="Pfam" id="PF02990">
    <property type="entry name" value="EMP70"/>
    <property type="match status" value="1"/>
</dbReference>
<evidence type="ECO:0000256" key="2">
    <source>
        <dbReference type="ARBA" id="ARBA00004555"/>
    </source>
</evidence>